<protein>
    <submittedName>
        <fullName evidence="1">Uncharacterized protein</fullName>
    </submittedName>
</protein>
<dbReference type="Proteomes" id="UP000006591">
    <property type="component" value="Chromosome 8"/>
</dbReference>
<dbReference type="Gramene" id="ONIVA08G08900.1">
    <property type="protein sequence ID" value="ONIVA08G08900.1"/>
    <property type="gene ID" value="ONIVA08G08900"/>
</dbReference>
<sequence length="244" mass="27301">MPSPPPLCKPVAACSPEVSVSTTWCRSSHPWMPLATMSVVSCLLAPVTGGETDPKNTEKRFEIEKKSKKNRGDWLLDACRAPSSHPAAGLLPARAAKPPSERRSQLLSHAPPSCCRAMLPRRTLPRSRRYAARTRRRSTAVCCPAARRRAAIILLPGRAPPSRRRALLPRRAQPPAYFLRAPPSRRRALLPRRSAAGLLPARAAEPPPERLFARRHRLARWEGYGREMRRWVGGIGQWQFRVNT</sequence>
<dbReference type="AlphaFoldDB" id="A0A0E0I9E1"/>
<reference evidence="1" key="2">
    <citation type="submission" date="2018-04" db="EMBL/GenBank/DDBJ databases">
        <title>OnivRS2 (Oryza nivara Reference Sequence Version 2).</title>
        <authorList>
            <person name="Zhang J."/>
            <person name="Kudrna D."/>
            <person name="Lee S."/>
            <person name="Talag J."/>
            <person name="Rajasekar S."/>
            <person name="Welchert J."/>
            <person name="Hsing Y.-I."/>
            <person name="Wing R.A."/>
        </authorList>
    </citation>
    <scope>NUCLEOTIDE SEQUENCE [LARGE SCALE GENOMIC DNA]</scope>
    <source>
        <strain evidence="1">SL10</strain>
    </source>
</reference>
<evidence type="ECO:0000313" key="2">
    <source>
        <dbReference type="Proteomes" id="UP000006591"/>
    </source>
</evidence>
<dbReference type="HOGENOM" id="CLU_1139558_0_0_1"/>
<accession>A0A0E0I9E1</accession>
<organism evidence="1">
    <name type="scientific">Oryza nivara</name>
    <name type="common">Indian wild rice</name>
    <name type="synonym">Oryza sativa f. spontanea</name>
    <dbReference type="NCBI Taxonomy" id="4536"/>
    <lineage>
        <taxon>Eukaryota</taxon>
        <taxon>Viridiplantae</taxon>
        <taxon>Streptophyta</taxon>
        <taxon>Embryophyta</taxon>
        <taxon>Tracheophyta</taxon>
        <taxon>Spermatophyta</taxon>
        <taxon>Magnoliopsida</taxon>
        <taxon>Liliopsida</taxon>
        <taxon>Poales</taxon>
        <taxon>Poaceae</taxon>
        <taxon>BOP clade</taxon>
        <taxon>Oryzoideae</taxon>
        <taxon>Oryzeae</taxon>
        <taxon>Oryzinae</taxon>
        <taxon>Oryza</taxon>
    </lineage>
</organism>
<dbReference type="EnsemblPlants" id="ONIVA08G08900.1">
    <property type="protein sequence ID" value="ONIVA08G08900.1"/>
    <property type="gene ID" value="ONIVA08G08900"/>
</dbReference>
<keyword evidence="2" id="KW-1185">Reference proteome</keyword>
<evidence type="ECO:0000313" key="1">
    <source>
        <dbReference type="EnsemblPlants" id="ONIVA08G08900.1"/>
    </source>
</evidence>
<reference evidence="1" key="1">
    <citation type="submission" date="2015-04" db="UniProtKB">
        <authorList>
            <consortium name="EnsemblPlants"/>
        </authorList>
    </citation>
    <scope>IDENTIFICATION</scope>
    <source>
        <strain evidence="1">SL10</strain>
    </source>
</reference>
<proteinExistence type="predicted"/>
<name>A0A0E0I9E1_ORYNI</name>